<proteinExistence type="predicted"/>
<feature type="region of interest" description="Disordered" evidence="1">
    <location>
        <begin position="21"/>
        <end position="42"/>
    </location>
</feature>
<evidence type="ECO:0000313" key="2">
    <source>
        <dbReference type="EMBL" id="TDN77747.1"/>
    </source>
</evidence>
<name>A0A4R6F9Y5_9SPHN</name>
<organism evidence="2 3">
    <name type="scientific">Stakelama pacifica</name>
    <dbReference type="NCBI Taxonomy" id="517720"/>
    <lineage>
        <taxon>Bacteria</taxon>
        <taxon>Pseudomonadati</taxon>
        <taxon>Pseudomonadota</taxon>
        <taxon>Alphaproteobacteria</taxon>
        <taxon>Sphingomonadales</taxon>
        <taxon>Sphingomonadaceae</taxon>
        <taxon>Stakelama</taxon>
    </lineage>
</organism>
<reference evidence="2 3" key="1">
    <citation type="submission" date="2019-03" db="EMBL/GenBank/DDBJ databases">
        <title>Genomic Encyclopedia of Type Strains, Phase IV (KMG-IV): sequencing the most valuable type-strain genomes for metagenomic binning, comparative biology and taxonomic classification.</title>
        <authorList>
            <person name="Goeker M."/>
        </authorList>
    </citation>
    <scope>NUCLEOTIDE SEQUENCE [LARGE SCALE GENOMIC DNA]</scope>
    <source>
        <strain evidence="2 3">DSM 25059</strain>
    </source>
</reference>
<dbReference type="AlphaFoldDB" id="A0A4R6F9Y5"/>
<comment type="caution">
    <text evidence="2">The sequence shown here is derived from an EMBL/GenBank/DDBJ whole genome shotgun (WGS) entry which is preliminary data.</text>
</comment>
<sequence length="70" mass="7689">MTSLKEEVALALLNDDRAAAGLPPVASRDNVPDSDGYVRNAGVQYDPAPYTAMKYRLRSLLEDDIPPDLR</sequence>
<accession>A0A4R6F9Y5</accession>
<dbReference type="EMBL" id="SNWD01000026">
    <property type="protein sequence ID" value="TDN77747.1"/>
    <property type="molecule type" value="Genomic_DNA"/>
</dbReference>
<evidence type="ECO:0000256" key="1">
    <source>
        <dbReference type="SAM" id="MobiDB-lite"/>
    </source>
</evidence>
<protein>
    <submittedName>
        <fullName evidence="2">Uncharacterized protein</fullName>
    </submittedName>
</protein>
<dbReference type="Proteomes" id="UP000295493">
    <property type="component" value="Unassembled WGS sequence"/>
</dbReference>
<keyword evidence="3" id="KW-1185">Reference proteome</keyword>
<dbReference type="RefSeq" id="WP_133497226.1">
    <property type="nucleotide sequence ID" value="NZ_BMLU01000027.1"/>
</dbReference>
<gene>
    <name evidence="2" type="ORF">EV664_12610</name>
</gene>
<evidence type="ECO:0000313" key="3">
    <source>
        <dbReference type="Proteomes" id="UP000295493"/>
    </source>
</evidence>